<reference evidence="1 2" key="1">
    <citation type="submission" date="2018-08" db="EMBL/GenBank/DDBJ databases">
        <title>A genome reference for cultivated species of the human gut microbiota.</title>
        <authorList>
            <person name="Zou Y."/>
            <person name="Xue W."/>
            <person name="Luo G."/>
        </authorList>
    </citation>
    <scope>NUCLEOTIDE SEQUENCE [LARGE SCALE GENOMIC DNA]</scope>
    <source>
        <strain evidence="1 2">AF31-23</strain>
    </source>
</reference>
<dbReference type="RefSeq" id="WP_117706978.1">
    <property type="nucleotide sequence ID" value="NZ_JAQCXL010000043.1"/>
</dbReference>
<dbReference type="Proteomes" id="UP000286003">
    <property type="component" value="Unassembled WGS sequence"/>
</dbReference>
<accession>A0AB37M6N1</accession>
<evidence type="ECO:0008006" key="3">
    <source>
        <dbReference type="Google" id="ProtNLM"/>
    </source>
</evidence>
<dbReference type="Pfam" id="PF24389">
    <property type="entry name" value="ORC-CDC6-like"/>
    <property type="match status" value="1"/>
</dbReference>
<protein>
    <recommendedName>
        <fullName evidence="3">ATP-binding protein</fullName>
    </recommendedName>
</protein>
<dbReference type="InterPro" id="IPR056955">
    <property type="entry name" value="ORC-CDC6-like"/>
</dbReference>
<proteinExistence type="predicted"/>
<name>A0AB37M6N1_9BACE</name>
<dbReference type="AlphaFoldDB" id="A0AB37M6N1"/>
<evidence type="ECO:0000313" key="1">
    <source>
        <dbReference type="EMBL" id="RHN01959.1"/>
    </source>
</evidence>
<comment type="caution">
    <text evidence="1">The sequence shown here is derived from an EMBL/GenBank/DDBJ whole genome shotgun (WGS) entry which is preliminary data.</text>
</comment>
<gene>
    <name evidence="1" type="ORF">DWZ32_22485</name>
</gene>
<evidence type="ECO:0000313" key="2">
    <source>
        <dbReference type="Proteomes" id="UP000286003"/>
    </source>
</evidence>
<organism evidence="1 2">
    <name type="scientific">Bacteroides intestinalis</name>
    <dbReference type="NCBI Taxonomy" id="329854"/>
    <lineage>
        <taxon>Bacteria</taxon>
        <taxon>Pseudomonadati</taxon>
        <taxon>Bacteroidota</taxon>
        <taxon>Bacteroidia</taxon>
        <taxon>Bacteroidales</taxon>
        <taxon>Bacteroidaceae</taxon>
        <taxon>Bacteroides</taxon>
    </lineage>
</organism>
<dbReference type="EMBL" id="QRQM01000043">
    <property type="protein sequence ID" value="RHN01959.1"/>
    <property type="molecule type" value="Genomic_DNA"/>
</dbReference>
<sequence>MNTFPKNNPFGITKATDFSDNEINEYWVNVNPDYKILNPNELLPKYILGGKGCGKTHLLRYFSYPLQKIRKGNLSRIVNDDKYIGIYSVLDGINSSRFKGKGIDEEQWKSAFEYYFELYISDILLNISKDVFADGISKGYSEKDFVRDISLLFYENVIDINELQSIDDFLERLSVLRKKIDLEIVNAAFNRTLNISTMRILFSPGDLLFGIPALLSKNIALLQNVQFVYILDEYEKLFEWQKVFVNTLVWEKKQPCTFWIGARKYGYTTTQTKTEEQIKPGSEFQPILLDEIFQGDDVLYKKFAKELYLNRLKKYYLNDLTAEQIEKQFSAKLEKYSEDKIINELQKRYQNKEYRHFKDLRTEIREGITSKLLNEVDNLDLKLEYFISDTDNNPLEQKYKIYLLYKEWANWGTKKSKVFSKVNKLTVDIEAIMDFVNQQYAIYKKEKKGETEFTNIEEKYKADFLAQLAYENNIKNTCYSGIDEFINLSWGNPRIFLLTLKLIVEKSDLLGEKPLEEGSVISLEAQYQGVFETAKWFYQDVEIIGDVGKKLYRSLNSLSSVFQIYRFSDKPTDTSVCAFNFGIESISSLAKDYINMAKTHSIIVEVSNRKQKNSGRKEQTYQLHRILAPLWNLPSSRRGIADLDADMINSIFDPQKYDRFEAQYNEMKSRFMAPTFGKKKSNKQRKSKREGGVNNILNLFDEE</sequence>